<dbReference type="Gene3D" id="3.40.50.300">
    <property type="entry name" value="P-loop containing nucleotide triphosphate hydrolases"/>
    <property type="match status" value="1"/>
</dbReference>
<dbReference type="Proteomes" id="UP001208689">
    <property type="component" value="Chromosome"/>
</dbReference>
<accession>A0ABY6HXW9</accession>
<dbReference type="SUPFAM" id="SSF52540">
    <property type="entry name" value="P-loop containing nucleoside triphosphate hydrolases"/>
    <property type="match status" value="1"/>
</dbReference>
<dbReference type="EMBL" id="CP104013">
    <property type="protein sequence ID" value="UYP48373.1"/>
    <property type="molecule type" value="Genomic_DNA"/>
</dbReference>
<protein>
    <recommendedName>
        <fullName evidence="5">GTP-binding protein</fullName>
    </recommendedName>
</protein>
<evidence type="ECO:0000313" key="4">
    <source>
        <dbReference type="Proteomes" id="UP001208689"/>
    </source>
</evidence>
<reference evidence="3" key="1">
    <citation type="submission" date="2022-09" db="EMBL/GenBank/DDBJ databases">
        <title>Actin cytoskeleton and complex cell architecture in an #Asgard archaeon.</title>
        <authorList>
            <person name="Ponce Toledo R.I."/>
            <person name="Schleper C."/>
            <person name="Rodrigues Oliveira T."/>
            <person name="Wollweber F."/>
            <person name="Xu J."/>
            <person name="Rittmann S."/>
            <person name="Klingl A."/>
            <person name="Pilhofer M."/>
        </authorList>
    </citation>
    <scope>NUCLEOTIDE SEQUENCE</scope>
    <source>
        <strain evidence="3">B-35</strain>
    </source>
</reference>
<keyword evidence="4" id="KW-1185">Reference proteome</keyword>
<sequence length="329" mass="38124">MKNNKEDAQFAQDLGETLKEKQKQSEIRQVQEKILFTGLDNSGKTTIIKLLQREISQIAMLKPTRQAQRAIFNYLGKQISEWDLGGQERYRIAYLKEPTKYFDNTSVCIYMIDVQDKPRIAESLSYFADVIKQFKTLNIEPFIYILFHKNDPDYVKEKGVHLKGFISEIKENVRKIVNEEFNVSFTETTIFDLWSIISVFSEILLQLYPQSELLDKTIKEFSGKINSNASIVLDSNSLVIGQHFADNTSKQILANSTPYFLTLSDTLEKQDEGVTEMIVERGDNEFYIDQFNIEKTQDPLYILLMKQKGTGSFKREEVISFIKILKSIL</sequence>
<evidence type="ECO:0000313" key="3">
    <source>
        <dbReference type="EMBL" id="UYP48373.1"/>
    </source>
</evidence>
<proteinExistence type="predicted"/>
<name>A0ABY6HXW9_9ARCH</name>
<dbReference type="PANTHER" id="PTHR11259">
    <property type="entry name" value="RAS-RELATED GTP BINDING RAG/GTR YEAST"/>
    <property type="match status" value="1"/>
</dbReference>
<evidence type="ECO:0008006" key="5">
    <source>
        <dbReference type="Google" id="ProtNLM"/>
    </source>
</evidence>
<gene>
    <name evidence="3" type="ORF">NEF87_004658</name>
</gene>
<organism evidence="3 4">
    <name type="scientific">Candidatus Lokiarchaeum ossiferum</name>
    <dbReference type="NCBI Taxonomy" id="2951803"/>
    <lineage>
        <taxon>Archaea</taxon>
        <taxon>Promethearchaeati</taxon>
        <taxon>Promethearchaeota</taxon>
        <taxon>Promethearchaeia</taxon>
        <taxon>Promethearchaeales</taxon>
        <taxon>Promethearchaeaceae</taxon>
        <taxon>Candidatus Lokiarchaeum</taxon>
    </lineage>
</organism>
<dbReference type="InterPro" id="IPR006762">
    <property type="entry name" value="Gtr1_RagA"/>
</dbReference>
<dbReference type="Pfam" id="PF04670">
    <property type="entry name" value="Gtr1_RagA"/>
    <property type="match status" value="1"/>
</dbReference>
<dbReference type="InterPro" id="IPR027417">
    <property type="entry name" value="P-loop_NTPase"/>
</dbReference>
<keyword evidence="1" id="KW-0547">Nucleotide-binding</keyword>
<keyword evidence="2" id="KW-0342">GTP-binding</keyword>
<dbReference type="PANTHER" id="PTHR11259:SF2">
    <property type="entry name" value="GH16429P"/>
    <property type="match status" value="1"/>
</dbReference>
<evidence type="ECO:0000256" key="1">
    <source>
        <dbReference type="ARBA" id="ARBA00022741"/>
    </source>
</evidence>
<evidence type="ECO:0000256" key="2">
    <source>
        <dbReference type="ARBA" id="ARBA00023134"/>
    </source>
</evidence>